<dbReference type="EMBL" id="JAHWGI010000988">
    <property type="protein sequence ID" value="KAK3920104.1"/>
    <property type="molecule type" value="Genomic_DNA"/>
</dbReference>
<dbReference type="InterPro" id="IPR003604">
    <property type="entry name" value="Matrin/U1-like-C_Znf_C2H2"/>
</dbReference>
<reference evidence="3" key="1">
    <citation type="submission" date="2021-07" db="EMBL/GenBank/DDBJ databases">
        <authorList>
            <person name="Catto M.A."/>
            <person name="Jacobson A."/>
            <person name="Kennedy G."/>
            <person name="Labadie P."/>
            <person name="Hunt B.G."/>
            <person name="Srinivasan R."/>
        </authorList>
    </citation>
    <scope>NUCLEOTIDE SEQUENCE</scope>
    <source>
        <strain evidence="3">PL_HMW_Pooled</strain>
        <tissue evidence="3">Head</tissue>
    </source>
</reference>
<name>A0AAE1LIN7_9NEOP</name>
<dbReference type="Proteomes" id="UP001219518">
    <property type="component" value="Unassembled WGS sequence"/>
</dbReference>
<sequence length="442" mass="49592">MIYDDDELFHDDLESGNETPPKKKKKNVKSAKTADGKRYQAKWEELPLFKGWLKPVKDGSYRAQCIACNCTFKCGKSELEKHAKGKAHEEKVKDLATSPTISSSFSQVERNQQQSTDVKAAEIMIAAVFAEHNVAIHIIDHLLPVFQQAAKDSKILKNVNLGRTKCTAIIENVIAKVEVEDIVANIKIVPFSVMIDVSTGHSVHKTMCVLVRYFSPQIKRAVVEMLELVELDARDCSAASQFQALKKCIEDKGDKMGNIIGFGCDNKNTMTASSAQIACSKLPIGELIIRITNYIGGSAKRQAGLEEFQEYSPSVRRACILAMGRADPLLHGAAAFDKASIPAHRKKPATEILNDLKNPFNKTYFYFMDYSLNFFNQFNALFQSKDVMIHKLRDKCTELLKHLCQNYLLPENTERILSTKLDDPRAFLPVEEVYLGPSCEVY</sequence>
<gene>
    <name evidence="3" type="ORF">KUF71_009391</name>
</gene>
<keyword evidence="4" id="KW-1185">Reference proteome</keyword>
<dbReference type="AlphaFoldDB" id="A0AAE1LIN7"/>
<organism evidence="3 4">
    <name type="scientific">Frankliniella fusca</name>
    <dbReference type="NCBI Taxonomy" id="407009"/>
    <lineage>
        <taxon>Eukaryota</taxon>
        <taxon>Metazoa</taxon>
        <taxon>Ecdysozoa</taxon>
        <taxon>Arthropoda</taxon>
        <taxon>Hexapoda</taxon>
        <taxon>Insecta</taxon>
        <taxon>Pterygota</taxon>
        <taxon>Neoptera</taxon>
        <taxon>Paraneoptera</taxon>
        <taxon>Thysanoptera</taxon>
        <taxon>Terebrantia</taxon>
        <taxon>Thripoidea</taxon>
        <taxon>Thripidae</taxon>
        <taxon>Frankliniella</taxon>
    </lineage>
</organism>
<feature type="non-terminal residue" evidence="3">
    <location>
        <position position="442"/>
    </location>
</feature>
<accession>A0AAE1LIN7</accession>
<dbReference type="PANTHER" id="PTHR37162:SF1">
    <property type="entry name" value="BED-TYPE DOMAIN-CONTAINING PROTEIN"/>
    <property type="match status" value="1"/>
</dbReference>
<dbReference type="GO" id="GO:0008270">
    <property type="term" value="F:zinc ion binding"/>
    <property type="evidence" value="ECO:0007669"/>
    <property type="project" value="InterPro"/>
</dbReference>
<dbReference type="GO" id="GO:0003676">
    <property type="term" value="F:nucleic acid binding"/>
    <property type="evidence" value="ECO:0007669"/>
    <property type="project" value="InterPro"/>
</dbReference>
<reference evidence="3" key="2">
    <citation type="journal article" date="2023" name="BMC Genomics">
        <title>Pest status, molecular evolution, and epigenetic factors derived from the genome assembly of Frankliniella fusca, a thysanopteran phytovirus vector.</title>
        <authorList>
            <person name="Catto M.A."/>
            <person name="Labadie P.E."/>
            <person name="Jacobson A.L."/>
            <person name="Kennedy G.G."/>
            <person name="Srinivasan R."/>
            <person name="Hunt B.G."/>
        </authorList>
    </citation>
    <scope>NUCLEOTIDE SEQUENCE</scope>
    <source>
        <strain evidence="3">PL_HMW_Pooled</strain>
    </source>
</reference>
<comment type="caution">
    <text evidence="3">The sequence shown here is derived from an EMBL/GenBank/DDBJ whole genome shotgun (WGS) entry which is preliminary data.</text>
</comment>
<proteinExistence type="predicted"/>
<evidence type="ECO:0000259" key="2">
    <source>
        <dbReference type="SMART" id="SM00451"/>
    </source>
</evidence>
<evidence type="ECO:0000313" key="4">
    <source>
        <dbReference type="Proteomes" id="UP001219518"/>
    </source>
</evidence>
<dbReference type="PANTHER" id="PTHR37162">
    <property type="entry name" value="HAT FAMILY DIMERISATION DOMAINCONTAINING PROTEIN-RELATED"/>
    <property type="match status" value="1"/>
</dbReference>
<dbReference type="SMART" id="SM00451">
    <property type="entry name" value="ZnF_U1"/>
    <property type="match status" value="1"/>
</dbReference>
<protein>
    <submittedName>
        <fullName evidence="3">Phosphoribosylaminoimidazole-succinocarboxamide synthase</fullName>
    </submittedName>
</protein>
<evidence type="ECO:0000313" key="3">
    <source>
        <dbReference type="EMBL" id="KAK3920104.1"/>
    </source>
</evidence>
<feature type="domain" description="U1-type" evidence="2">
    <location>
        <begin position="60"/>
        <end position="95"/>
    </location>
</feature>
<evidence type="ECO:0000256" key="1">
    <source>
        <dbReference type="SAM" id="MobiDB-lite"/>
    </source>
</evidence>
<feature type="region of interest" description="Disordered" evidence="1">
    <location>
        <begin position="1"/>
        <end position="34"/>
    </location>
</feature>